<keyword evidence="2" id="KW-0479">Metal-binding</keyword>
<name>A0A8H6XA39_9AGAR</name>
<evidence type="ECO:0000259" key="9">
    <source>
        <dbReference type="PROSITE" id="PS50157"/>
    </source>
</evidence>
<keyword evidence="6" id="KW-0539">Nucleus</keyword>
<evidence type="ECO:0000256" key="7">
    <source>
        <dbReference type="PROSITE-ProRule" id="PRU00042"/>
    </source>
</evidence>
<dbReference type="Gene3D" id="3.30.160.60">
    <property type="entry name" value="Classic Zinc Finger"/>
    <property type="match status" value="2"/>
</dbReference>
<dbReference type="EMBL" id="JACAZI010000022">
    <property type="protein sequence ID" value="KAF7336989.1"/>
    <property type="molecule type" value="Genomic_DNA"/>
</dbReference>
<accession>A0A8H6XA39</accession>
<dbReference type="PROSITE" id="PS50157">
    <property type="entry name" value="ZINC_FINGER_C2H2_2"/>
    <property type="match status" value="2"/>
</dbReference>
<dbReference type="PANTHER" id="PTHR24388">
    <property type="entry name" value="ZINC FINGER PROTEIN"/>
    <property type="match status" value="1"/>
</dbReference>
<feature type="compositionally biased region" description="Polar residues" evidence="8">
    <location>
        <begin position="155"/>
        <end position="171"/>
    </location>
</feature>
<evidence type="ECO:0000313" key="11">
    <source>
        <dbReference type="Proteomes" id="UP000620124"/>
    </source>
</evidence>
<comment type="subcellular location">
    <subcellularLocation>
        <location evidence="1">Nucleus</location>
    </subcellularLocation>
</comment>
<evidence type="ECO:0000256" key="1">
    <source>
        <dbReference type="ARBA" id="ARBA00004123"/>
    </source>
</evidence>
<organism evidence="10 11">
    <name type="scientific">Mycena venus</name>
    <dbReference type="NCBI Taxonomy" id="2733690"/>
    <lineage>
        <taxon>Eukaryota</taxon>
        <taxon>Fungi</taxon>
        <taxon>Dikarya</taxon>
        <taxon>Basidiomycota</taxon>
        <taxon>Agaricomycotina</taxon>
        <taxon>Agaricomycetes</taxon>
        <taxon>Agaricomycetidae</taxon>
        <taxon>Agaricales</taxon>
        <taxon>Marasmiineae</taxon>
        <taxon>Mycenaceae</taxon>
        <taxon>Mycena</taxon>
    </lineage>
</organism>
<feature type="domain" description="C2H2-type" evidence="9">
    <location>
        <begin position="265"/>
        <end position="292"/>
    </location>
</feature>
<dbReference type="GO" id="GO:0008270">
    <property type="term" value="F:zinc ion binding"/>
    <property type="evidence" value="ECO:0007669"/>
    <property type="project" value="UniProtKB-KW"/>
</dbReference>
<gene>
    <name evidence="10" type="ORF">MVEN_02135400</name>
</gene>
<evidence type="ECO:0000313" key="10">
    <source>
        <dbReference type="EMBL" id="KAF7336989.1"/>
    </source>
</evidence>
<evidence type="ECO:0000256" key="8">
    <source>
        <dbReference type="SAM" id="MobiDB-lite"/>
    </source>
</evidence>
<feature type="region of interest" description="Disordered" evidence="8">
    <location>
        <begin position="155"/>
        <end position="177"/>
    </location>
</feature>
<dbReference type="SUPFAM" id="SSF57667">
    <property type="entry name" value="beta-beta-alpha zinc fingers"/>
    <property type="match status" value="1"/>
</dbReference>
<keyword evidence="4 7" id="KW-0863">Zinc-finger</keyword>
<dbReference type="AlphaFoldDB" id="A0A8H6XA39"/>
<sequence>MNPQYMTWTWLDFELLHLNVEVLMAAATRPVSRILRVTLKRSTLIRLNRPGPPPQAPFSPSLSPLQMFNNMSLDATLSSSHYTQYPSANLPSLSPVFSLLDFSDCGHRELSLEDNSDASSAHSPFESGPPLLLFDPAQLPPRVVFHSEADHPTVSAHSRTYSDITTGSNDRLTAPPFRRHSFNTQRSRATFFWPENGSSTPDTPSSPFPSSDYLFRHPQVAQQSAASFVFFGGEGTVYPAHAFISVASPAGVHAANLRRKKQAKFRCKYCQATLTTKHNLTNHLNSHEGKRPYACGLCGATFGTISVKKRHQKNCKGLVATH</sequence>
<evidence type="ECO:0000256" key="4">
    <source>
        <dbReference type="ARBA" id="ARBA00022771"/>
    </source>
</evidence>
<dbReference type="InterPro" id="IPR050527">
    <property type="entry name" value="Snail/Krueppel_Znf"/>
</dbReference>
<comment type="caution">
    <text evidence="10">The sequence shown here is derived from an EMBL/GenBank/DDBJ whole genome shotgun (WGS) entry which is preliminary data.</text>
</comment>
<dbReference type="SMART" id="SM00355">
    <property type="entry name" value="ZnF_C2H2"/>
    <property type="match status" value="2"/>
</dbReference>
<dbReference type="OrthoDB" id="3437960at2759"/>
<keyword evidence="3" id="KW-0677">Repeat</keyword>
<evidence type="ECO:0000256" key="2">
    <source>
        <dbReference type="ARBA" id="ARBA00022723"/>
    </source>
</evidence>
<protein>
    <recommendedName>
        <fullName evidence="9">C2H2-type domain-containing protein</fullName>
    </recommendedName>
</protein>
<keyword evidence="11" id="KW-1185">Reference proteome</keyword>
<dbReference type="InterPro" id="IPR036236">
    <property type="entry name" value="Znf_C2H2_sf"/>
</dbReference>
<evidence type="ECO:0000256" key="6">
    <source>
        <dbReference type="ARBA" id="ARBA00023242"/>
    </source>
</evidence>
<dbReference type="PANTHER" id="PTHR24388:SF54">
    <property type="entry name" value="PROTEIN ESCARGOT"/>
    <property type="match status" value="1"/>
</dbReference>
<evidence type="ECO:0000256" key="5">
    <source>
        <dbReference type="ARBA" id="ARBA00022833"/>
    </source>
</evidence>
<dbReference type="GO" id="GO:0005634">
    <property type="term" value="C:nucleus"/>
    <property type="evidence" value="ECO:0007669"/>
    <property type="project" value="UniProtKB-SubCell"/>
</dbReference>
<dbReference type="GO" id="GO:0000981">
    <property type="term" value="F:DNA-binding transcription factor activity, RNA polymerase II-specific"/>
    <property type="evidence" value="ECO:0007669"/>
    <property type="project" value="TreeGrafter"/>
</dbReference>
<dbReference type="Proteomes" id="UP000620124">
    <property type="component" value="Unassembled WGS sequence"/>
</dbReference>
<keyword evidence="5" id="KW-0862">Zinc</keyword>
<dbReference type="GO" id="GO:0000978">
    <property type="term" value="F:RNA polymerase II cis-regulatory region sequence-specific DNA binding"/>
    <property type="evidence" value="ECO:0007669"/>
    <property type="project" value="TreeGrafter"/>
</dbReference>
<feature type="domain" description="C2H2-type" evidence="9">
    <location>
        <begin position="293"/>
        <end position="322"/>
    </location>
</feature>
<evidence type="ECO:0000256" key="3">
    <source>
        <dbReference type="ARBA" id="ARBA00022737"/>
    </source>
</evidence>
<dbReference type="InterPro" id="IPR013087">
    <property type="entry name" value="Znf_C2H2_type"/>
</dbReference>
<dbReference type="PROSITE" id="PS00028">
    <property type="entry name" value="ZINC_FINGER_C2H2_1"/>
    <property type="match status" value="1"/>
</dbReference>
<proteinExistence type="predicted"/>
<reference evidence="10" key="1">
    <citation type="submission" date="2020-05" db="EMBL/GenBank/DDBJ databases">
        <title>Mycena genomes resolve the evolution of fungal bioluminescence.</title>
        <authorList>
            <person name="Tsai I.J."/>
        </authorList>
    </citation>
    <scope>NUCLEOTIDE SEQUENCE</scope>
    <source>
        <strain evidence="10">CCC161011</strain>
    </source>
</reference>